<feature type="domain" description="Signal transduction histidine kinase subgroup 3 dimerisation and phosphoacceptor" evidence="11">
    <location>
        <begin position="242"/>
        <end position="307"/>
    </location>
</feature>
<dbReference type="InterPro" id="IPR003594">
    <property type="entry name" value="HATPase_dom"/>
</dbReference>
<evidence type="ECO:0000259" key="12">
    <source>
        <dbReference type="Pfam" id="PF13796"/>
    </source>
</evidence>
<dbReference type="PANTHER" id="PTHR24421:SF10">
    <property type="entry name" value="NITRATE_NITRITE SENSOR PROTEIN NARQ"/>
    <property type="match status" value="1"/>
</dbReference>
<evidence type="ECO:0000256" key="4">
    <source>
        <dbReference type="ARBA" id="ARBA00022679"/>
    </source>
</evidence>
<keyword evidence="7" id="KW-0067">ATP-binding</keyword>
<dbReference type="Pfam" id="PF13796">
    <property type="entry name" value="Sensor"/>
    <property type="match status" value="1"/>
</dbReference>
<dbReference type="AlphaFoldDB" id="A0A7J5UTY4"/>
<evidence type="ECO:0000313" key="13">
    <source>
        <dbReference type="EMBL" id="KAE8765749.1"/>
    </source>
</evidence>
<comment type="catalytic activity">
    <reaction evidence="1">
        <text>ATP + protein L-histidine = ADP + protein N-phospho-L-histidine.</text>
        <dbReference type="EC" id="2.7.13.3"/>
    </reaction>
</comment>
<dbReference type="Gene3D" id="1.20.5.1930">
    <property type="match status" value="1"/>
</dbReference>
<feature type="transmembrane region" description="Helical" evidence="9">
    <location>
        <begin position="28"/>
        <end position="49"/>
    </location>
</feature>
<gene>
    <name evidence="13" type="ORF">GB883_02225</name>
</gene>
<keyword evidence="5" id="KW-0547">Nucleotide-binding</keyword>
<comment type="caution">
    <text evidence="13">The sequence shown here is derived from an EMBL/GenBank/DDBJ whole genome shotgun (WGS) entry which is preliminary data.</text>
</comment>
<dbReference type="GO" id="GO:0005524">
    <property type="term" value="F:ATP binding"/>
    <property type="evidence" value="ECO:0007669"/>
    <property type="project" value="UniProtKB-KW"/>
</dbReference>
<reference evidence="13 14" key="1">
    <citation type="submission" date="2019-10" db="EMBL/GenBank/DDBJ databases">
        <title>Georgenia wutianyii sp. nov. and Georgenia yuyongxinii sp. nov. isolated from plateau pika (Ochotona curzoniae) in the Qinghai-Tibet plateau of China.</title>
        <authorList>
            <person name="Tian Z."/>
        </authorList>
    </citation>
    <scope>NUCLEOTIDE SEQUENCE [LARGE SCALE GENOMIC DNA]</scope>
    <source>
        <strain evidence="13 14">DSM 21501</strain>
    </source>
</reference>
<dbReference type="GO" id="GO:0046983">
    <property type="term" value="F:protein dimerization activity"/>
    <property type="evidence" value="ECO:0007669"/>
    <property type="project" value="InterPro"/>
</dbReference>
<keyword evidence="4" id="KW-0808">Transferase</keyword>
<keyword evidence="9" id="KW-0812">Transmembrane</keyword>
<feature type="transmembrane region" description="Helical" evidence="9">
    <location>
        <begin position="120"/>
        <end position="143"/>
    </location>
</feature>
<feature type="domain" description="Histidine kinase/HSP90-like ATPase" evidence="10">
    <location>
        <begin position="346"/>
        <end position="431"/>
    </location>
</feature>
<evidence type="ECO:0000256" key="8">
    <source>
        <dbReference type="ARBA" id="ARBA00023012"/>
    </source>
</evidence>
<dbReference type="OrthoDB" id="5242012at2"/>
<name>A0A7J5UTY4_9MICO</name>
<dbReference type="InterPro" id="IPR036890">
    <property type="entry name" value="HATPase_C_sf"/>
</dbReference>
<evidence type="ECO:0000256" key="1">
    <source>
        <dbReference type="ARBA" id="ARBA00000085"/>
    </source>
</evidence>
<evidence type="ECO:0000259" key="11">
    <source>
        <dbReference type="Pfam" id="PF07730"/>
    </source>
</evidence>
<dbReference type="SUPFAM" id="SSF55874">
    <property type="entry name" value="ATPase domain of HSP90 chaperone/DNA topoisomerase II/histidine kinase"/>
    <property type="match status" value="1"/>
</dbReference>
<feature type="domain" description="Putative sensor" evidence="12">
    <location>
        <begin position="30"/>
        <end position="209"/>
    </location>
</feature>
<dbReference type="Gene3D" id="3.30.565.10">
    <property type="entry name" value="Histidine kinase-like ATPase, C-terminal domain"/>
    <property type="match status" value="1"/>
</dbReference>
<evidence type="ECO:0000256" key="7">
    <source>
        <dbReference type="ARBA" id="ARBA00022840"/>
    </source>
</evidence>
<proteinExistence type="predicted"/>
<dbReference type="EMBL" id="WHJE01000005">
    <property type="protein sequence ID" value="KAE8765749.1"/>
    <property type="molecule type" value="Genomic_DNA"/>
</dbReference>
<keyword evidence="14" id="KW-1185">Reference proteome</keyword>
<dbReference type="GO" id="GO:0000155">
    <property type="term" value="F:phosphorelay sensor kinase activity"/>
    <property type="evidence" value="ECO:0007669"/>
    <property type="project" value="InterPro"/>
</dbReference>
<evidence type="ECO:0000256" key="3">
    <source>
        <dbReference type="ARBA" id="ARBA00022553"/>
    </source>
</evidence>
<keyword evidence="9" id="KW-1133">Transmembrane helix</keyword>
<keyword evidence="9" id="KW-0472">Membrane</keyword>
<feature type="transmembrane region" description="Helical" evidence="9">
    <location>
        <begin position="178"/>
        <end position="202"/>
    </location>
</feature>
<evidence type="ECO:0000256" key="5">
    <source>
        <dbReference type="ARBA" id="ARBA00022741"/>
    </source>
</evidence>
<keyword evidence="3" id="KW-0597">Phosphoprotein</keyword>
<dbReference type="GO" id="GO:0016020">
    <property type="term" value="C:membrane"/>
    <property type="evidence" value="ECO:0007669"/>
    <property type="project" value="InterPro"/>
</dbReference>
<keyword evidence="8" id="KW-0902">Two-component regulatory system</keyword>
<dbReference type="Pfam" id="PF07730">
    <property type="entry name" value="HisKA_3"/>
    <property type="match status" value="1"/>
</dbReference>
<dbReference type="Proteomes" id="UP000451860">
    <property type="component" value="Unassembled WGS sequence"/>
</dbReference>
<dbReference type="EC" id="2.7.13.3" evidence="2"/>
<sequence length="431" mass="45715">MSATTATVPPVPSSIGLSGLLRRAGREAVYLLAGLPLAIVGFVVFVAGISLSAGLLVTLLGLPVMALTLSAAGGLGDLEGRRLAAVGQPIPRPRPYTPPEPRFWRRVLAKLRDGQRWLDLLYLLLDFPVALTTFILTITWWAIGIGGPLYVLYEPFLRSADRYGLAWLLGFDGPVADVVVTTAVGVVFLLSAPAVTHALVVVHRGLARVTLGATSERQLRERVETLTASRAAVVDAEAETLRRIERDIHDGPQQRLVRLSMDLQAAQRRLAEDDSPAARRLLDEAVTHVQESLSELRALSRGIAPPVLTDRGLAAAVASAAGHSPIPVWLDVALEPERRLAPARESAAYFVVTEALTNAAKHSGASRVGVWVAEEADGALRVVVRDDGRGGASLGKGHGLQGLADRLAGVDGRLEVDSPEGDGTTLTAVIP</sequence>
<protein>
    <recommendedName>
        <fullName evidence="2">histidine kinase</fullName>
        <ecNumber evidence="2">2.7.13.3</ecNumber>
    </recommendedName>
</protein>
<keyword evidence="6 13" id="KW-0418">Kinase</keyword>
<evidence type="ECO:0000256" key="2">
    <source>
        <dbReference type="ARBA" id="ARBA00012438"/>
    </source>
</evidence>
<dbReference type="PANTHER" id="PTHR24421">
    <property type="entry name" value="NITRATE/NITRITE SENSOR PROTEIN NARX-RELATED"/>
    <property type="match status" value="1"/>
</dbReference>
<feature type="transmembrane region" description="Helical" evidence="9">
    <location>
        <begin position="55"/>
        <end position="75"/>
    </location>
</feature>
<accession>A0A7J5UTY4</accession>
<evidence type="ECO:0000259" key="10">
    <source>
        <dbReference type="Pfam" id="PF02518"/>
    </source>
</evidence>
<dbReference type="InterPro" id="IPR025828">
    <property type="entry name" value="Put_sensor_dom"/>
</dbReference>
<evidence type="ECO:0000313" key="14">
    <source>
        <dbReference type="Proteomes" id="UP000451860"/>
    </source>
</evidence>
<organism evidence="13 14">
    <name type="scientific">Georgenia thermotolerans</name>
    <dbReference type="NCBI Taxonomy" id="527326"/>
    <lineage>
        <taxon>Bacteria</taxon>
        <taxon>Bacillati</taxon>
        <taxon>Actinomycetota</taxon>
        <taxon>Actinomycetes</taxon>
        <taxon>Micrococcales</taxon>
        <taxon>Bogoriellaceae</taxon>
        <taxon>Georgenia</taxon>
    </lineage>
</organism>
<dbReference type="InterPro" id="IPR050482">
    <property type="entry name" value="Sensor_HK_TwoCompSys"/>
</dbReference>
<dbReference type="InterPro" id="IPR011712">
    <property type="entry name" value="Sig_transdc_His_kin_sub3_dim/P"/>
</dbReference>
<evidence type="ECO:0000256" key="9">
    <source>
        <dbReference type="SAM" id="Phobius"/>
    </source>
</evidence>
<dbReference type="Pfam" id="PF02518">
    <property type="entry name" value="HATPase_c"/>
    <property type="match status" value="1"/>
</dbReference>
<evidence type="ECO:0000256" key="6">
    <source>
        <dbReference type="ARBA" id="ARBA00022777"/>
    </source>
</evidence>
<dbReference type="CDD" id="cd16917">
    <property type="entry name" value="HATPase_UhpB-NarQ-NarX-like"/>
    <property type="match status" value="1"/>
</dbReference>